<name>A0A2M8KSG1_9BACT</name>
<gene>
    <name evidence="1" type="ORF">COU88_02775</name>
</gene>
<dbReference type="EMBL" id="PFED01000116">
    <property type="protein sequence ID" value="PJE62846.1"/>
    <property type="molecule type" value="Genomic_DNA"/>
</dbReference>
<dbReference type="AlphaFoldDB" id="A0A2M8KSG1"/>
<comment type="caution">
    <text evidence="1">The sequence shown here is derived from an EMBL/GenBank/DDBJ whole genome shotgun (WGS) entry which is preliminary data.</text>
</comment>
<reference evidence="2" key="1">
    <citation type="submission" date="2017-09" db="EMBL/GenBank/DDBJ databases">
        <title>Depth-based differentiation of microbial function through sediment-hosted aquifers and enrichment of novel symbionts in the deep terrestrial subsurface.</title>
        <authorList>
            <person name="Probst A.J."/>
            <person name="Ladd B."/>
            <person name="Jarett J.K."/>
            <person name="Geller-Mcgrath D.E."/>
            <person name="Sieber C.M.K."/>
            <person name="Emerson J.B."/>
            <person name="Anantharaman K."/>
            <person name="Thomas B.C."/>
            <person name="Malmstrom R."/>
            <person name="Stieglmeier M."/>
            <person name="Klingl A."/>
            <person name="Woyke T."/>
            <person name="Ryan C.M."/>
            <person name="Banfield J.F."/>
        </authorList>
    </citation>
    <scope>NUCLEOTIDE SEQUENCE [LARGE SCALE GENOMIC DNA]</scope>
</reference>
<dbReference type="Proteomes" id="UP000229554">
    <property type="component" value="Unassembled WGS sequence"/>
</dbReference>
<evidence type="ECO:0000313" key="2">
    <source>
        <dbReference type="Proteomes" id="UP000229554"/>
    </source>
</evidence>
<organism evidence="1 2">
    <name type="scientific">Candidatus Roizmanbacteria bacterium CG10_big_fil_rev_8_21_14_0_10_39_6</name>
    <dbReference type="NCBI Taxonomy" id="1974853"/>
    <lineage>
        <taxon>Bacteria</taxon>
        <taxon>Candidatus Roizmaniibacteriota</taxon>
    </lineage>
</organism>
<sequence>MPSKKLTHYEYLKKHWSGRLRKVQKKAYARHGDSLAWIHSSAQKLLLGSTGLFLLTQPVATSAIARVTQSQNAQVKTLEKSHHTNQTLVTQLASQLPNTIDPLTIEQESNVIQTLSSYFNLRLFATLDNKRLNRSYGLIGAEQHLTRYPGDSIPTHFHTQADTIFAPSGVAPGRGAWGYFANSKEELTTADIEREKWYIAVPTFLSPGWQEDPNSLYTFFKYRKMLVVNPQNGKAVIADIADTGPAEWTGKHLGGSPEIMDYLERQDGTARGPVLYFFIDDPGDTVHLGPIQVQ</sequence>
<evidence type="ECO:0000313" key="1">
    <source>
        <dbReference type="EMBL" id="PJE62846.1"/>
    </source>
</evidence>
<accession>A0A2M8KSG1</accession>
<protein>
    <submittedName>
        <fullName evidence="1">Uncharacterized protein</fullName>
    </submittedName>
</protein>
<proteinExistence type="predicted"/>